<feature type="transmembrane region" description="Helical" evidence="1">
    <location>
        <begin position="122"/>
        <end position="143"/>
    </location>
</feature>
<dbReference type="InterPro" id="IPR011701">
    <property type="entry name" value="MFS"/>
</dbReference>
<name>A0A4R6RUE2_LABRH</name>
<keyword evidence="1" id="KW-0812">Transmembrane</keyword>
<accession>A0A4R6RUE2</accession>
<dbReference type="PANTHER" id="PTHR42910">
    <property type="entry name" value="TRANSPORTER SCO4007-RELATED"/>
    <property type="match status" value="1"/>
</dbReference>
<dbReference type="GO" id="GO:0022857">
    <property type="term" value="F:transmembrane transporter activity"/>
    <property type="evidence" value="ECO:0007669"/>
    <property type="project" value="InterPro"/>
</dbReference>
<feature type="transmembrane region" description="Helical" evidence="1">
    <location>
        <begin position="195"/>
        <end position="213"/>
    </location>
</feature>
<organism evidence="3 4">
    <name type="scientific">Labedaea rhizosphaerae</name>
    <dbReference type="NCBI Taxonomy" id="598644"/>
    <lineage>
        <taxon>Bacteria</taxon>
        <taxon>Bacillati</taxon>
        <taxon>Actinomycetota</taxon>
        <taxon>Actinomycetes</taxon>
        <taxon>Pseudonocardiales</taxon>
        <taxon>Pseudonocardiaceae</taxon>
        <taxon>Labedaea</taxon>
    </lineage>
</organism>
<dbReference type="SUPFAM" id="SSF103473">
    <property type="entry name" value="MFS general substrate transporter"/>
    <property type="match status" value="1"/>
</dbReference>
<feature type="chain" id="PRO_5020564093" evidence="2">
    <location>
        <begin position="22"/>
        <end position="228"/>
    </location>
</feature>
<dbReference type="PANTHER" id="PTHR42910:SF1">
    <property type="entry name" value="MAJOR FACILITATOR SUPERFAMILY (MFS) PROFILE DOMAIN-CONTAINING PROTEIN"/>
    <property type="match status" value="1"/>
</dbReference>
<dbReference type="EMBL" id="SNXZ01000010">
    <property type="protein sequence ID" value="TDP90532.1"/>
    <property type="molecule type" value="Genomic_DNA"/>
</dbReference>
<dbReference type="AlphaFoldDB" id="A0A4R6RUE2"/>
<dbReference type="InterPro" id="IPR036259">
    <property type="entry name" value="MFS_trans_sf"/>
</dbReference>
<keyword evidence="2" id="KW-0732">Signal</keyword>
<dbReference type="RefSeq" id="WP_208115969.1">
    <property type="nucleotide sequence ID" value="NZ_SNXZ01000010.1"/>
</dbReference>
<keyword evidence="1" id="KW-0472">Membrane</keyword>
<sequence>MVAAVLTAGLALLLSRSLSNAGGVLVASRHRFALTEPVRLFLASSELRCSCLYQACVFAAFSAAWTTVPMLLTGPTLALSVQSVAAVGLVNAVPMVCTPLAGRLVDRVGPARVNTWCFTGTLAAALLLAVGTLPAVVAGMLLLDVTMQCGMVANQTRIYASTRGFRSRMNTAYMTTSYLAGAAGSWLGTVLYLHLGWPAVTAFIAAVVAVALGRHLRQPADNPVAGVR</sequence>
<dbReference type="Gene3D" id="1.20.1250.20">
    <property type="entry name" value="MFS general substrate transporter like domains"/>
    <property type="match status" value="1"/>
</dbReference>
<evidence type="ECO:0000256" key="2">
    <source>
        <dbReference type="SAM" id="SignalP"/>
    </source>
</evidence>
<evidence type="ECO:0000256" key="1">
    <source>
        <dbReference type="SAM" id="Phobius"/>
    </source>
</evidence>
<dbReference type="Pfam" id="PF07690">
    <property type="entry name" value="MFS_1"/>
    <property type="match status" value="1"/>
</dbReference>
<gene>
    <name evidence="3" type="ORF">EV186_11072</name>
</gene>
<reference evidence="3 4" key="1">
    <citation type="submission" date="2019-03" db="EMBL/GenBank/DDBJ databases">
        <title>Genomic Encyclopedia of Type Strains, Phase IV (KMG-IV): sequencing the most valuable type-strain genomes for metagenomic binning, comparative biology and taxonomic classification.</title>
        <authorList>
            <person name="Goeker M."/>
        </authorList>
    </citation>
    <scope>NUCLEOTIDE SEQUENCE [LARGE SCALE GENOMIC DNA]</scope>
    <source>
        <strain evidence="3 4">DSM 45361</strain>
    </source>
</reference>
<keyword evidence="4" id="KW-1185">Reference proteome</keyword>
<feature type="signal peptide" evidence="2">
    <location>
        <begin position="1"/>
        <end position="21"/>
    </location>
</feature>
<dbReference type="Proteomes" id="UP000295444">
    <property type="component" value="Unassembled WGS sequence"/>
</dbReference>
<evidence type="ECO:0000313" key="3">
    <source>
        <dbReference type="EMBL" id="TDP90532.1"/>
    </source>
</evidence>
<feature type="transmembrane region" description="Helical" evidence="1">
    <location>
        <begin position="52"/>
        <end position="72"/>
    </location>
</feature>
<evidence type="ECO:0000313" key="4">
    <source>
        <dbReference type="Proteomes" id="UP000295444"/>
    </source>
</evidence>
<feature type="transmembrane region" description="Helical" evidence="1">
    <location>
        <begin position="171"/>
        <end position="189"/>
    </location>
</feature>
<comment type="caution">
    <text evidence="3">The sequence shown here is derived from an EMBL/GenBank/DDBJ whole genome shotgun (WGS) entry which is preliminary data.</text>
</comment>
<keyword evidence="1" id="KW-1133">Transmembrane helix</keyword>
<protein>
    <submittedName>
        <fullName evidence="3">MFS transporter</fullName>
    </submittedName>
</protein>
<proteinExistence type="predicted"/>